<evidence type="ECO:0000256" key="1">
    <source>
        <dbReference type="ARBA" id="ARBA00022679"/>
    </source>
</evidence>
<dbReference type="Proteomes" id="UP000045285">
    <property type="component" value="Unassembled WGS sequence"/>
</dbReference>
<protein>
    <submittedName>
        <fullName evidence="3">Beta-ketoacyl synthase</fullName>
    </submittedName>
</protein>
<keyword evidence="4" id="KW-1185">Reference proteome</keyword>
<dbReference type="SUPFAM" id="SSF53901">
    <property type="entry name" value="Thiolase-like"/>
    <property type="match status" value="2"/>
</dbReference>
<dbReference type="InterPro" id="IPR000794">
    <property type="entry name" value="Beta-ketoacyl_synthase"/>
</dbReference>
<accession>A0A090E867</accession>
<dbReference type="PANTHER" id="PTHR11712">
    <property type="entry name" value="POLYKETIDE SYNTHASE-RELATED"/>
    <property type="match status" value="1"/>
</dbReference>
<dbReference type="InterPro" id="IPR016039">
    <property type="entry name" value="Thiolase-like"/>
</dbReference>
<proteinExistence type="predicted"/>
<reference evidence="4" key="1">
    <citation type="submission" date="2014-08" db="EMBL/GenBank/DDBJ databases">
        <authorList>
            <person name="Moulin L."/>
        </authorList>
    </citation>
    <scope>NUCLEOTIDE SEQUENCE [LARGE SCALE GENOMIC DNA]</scope>
</reference>
<name>A0A090E867_MESPL</name>
<organism evidence="3 4">
    <name type="scientific">Mesorhizobium plurifarium</name>
    <dbReference type="NCBI Taxonomy" id="69974"/>
    <lineage>
        <taxon>Bacteria</taxon>
        <taxon>Pseudomonadati</taxon>
        <taxon>Pseudomonadota</taxon>
        <taxon>Alphaproteobacteria</taxon>
        <taxon>Hyphomicrobiales</taxon>
        <taxon>Phyllobacteriaceae</taxon>
        <taxon>Mesorhizobium</taxon>
    </lineage>
</organism>
<gene>
    <name evidence="3" type="ORF">MPL3356_60157</name>
</gene>
<evidence type="ECO:0000313" key="3">
    <source>
        <dbReference type="EMBL" id="CDX25935.1"/>
    </source>
</evidence>
<evidence type="ECO:0000313" key="4">
    <source>
        <dbReference type="Proteomes" id="UP000045285"/>
    </source>
</evidence>
<dbReference type="GO" id="GO:0005829">
    <property type="term" value="C:cytosol"/>
    <property type="evidence" value="ECO:0007669"/>
    <property type="project" value="TreeGrafter"/>
</dbReference>
<dbReference type="GO" id="GO:0004315">
    <property type="term" value="F:3-oxoacyl-[acyl-carrier-protein] synthase activity"/>
    <property type="evidence" value="ECO:0007669"/>
    <property type="project" value="TreeGrafter"/>
</dbReference>
<keyword evidence="1" id="KW-0808">Transferase</keyword>
<dbReference type="Pfam" id="PF00109">
    <property type="entry name" value="ketoacyl-synt"/>
    <property type="match status" value="1"/>
</dbReference>
<evidence type="ECO:0000259" key="2">
    <source>
        <dbReference type="Pfam" id="PF00109"/>
    </source>
</evidence>
<dbReference type="AlphaFoldDB" id="A0A090E867"/>
<dbReference type="PANTHER" id="PTHR11712:SF336">
    <property type="entry name" value="3-OXOACYL-[ACYL-CARRIER-PROTEIN] SYNTHASE, MITOCHONDRIAL"/>
    <property type="match status" value="1"/>
</dbReference>
<sequence>MSSHDVVITGIGLVSSLGEGPDAHWQKLTQPGFQPVLDAARFAPYTIHPLPEIDWNLQIAKRGDQRQMETWQRLGTYAAGLALDDAGIKGNDELCTTMDMVVAAGGGERDEAVDAAILAASESRNDRDVLLNEKLTTELRPTLFLAQLSNLLAGNISIVHKVTGSSRTFMGEEGAGVSAVETAAARIRSGQSTHVLVGGAFQTEHSDMLLGYELAGYLHRGPWKPVWQRQGSEGGGVVTGSGSAFLVLEQREHAKKRGRKIYAELGPVVSGRARRRQGELNSEIAALLKQAHLPDGELLTISAASGAHAATAAEKAVLDANPALAVRAFSTLTGHMKEAQFPFAVALAALAVDRKAGYPVFDATVERQFDGAPAAVLATAIGYHQFEGLGLIKAA</sequence>
<feature type="domain" description="Beta-ketoacyl synthase-like N-terminal" evidence="2">
    <location>
        <begin position="5"/>
        <end position="254"/>
    </location>
</feature>
<dbReference type="NCBIfam" id="NF005084">
    <property type="entry name" value="PRK06519.1"/>
    <property type="match status" value="1"/>
</dbReference>
<dbReference type="EMBL" id="CCMZ01000056">
    <property type="protein sequence ID" value="CDX25935.1"/>
    <property type="molecule type" value="Genomic_DNA"/>
</dbReference>
<dbReference type="GO" id="GO:0006633">
    <property type="term" value="P:fatty acid biosynthetic process"/>
    <property type="evidence" value="ECO:0007669"/>
    <property type="project" value="TreeGrafter"/>
</dbReference>
<dbReference type="Gene3D" id="3.40.47.10">
    <property type="match status" value="1"/>
</dbReference>
<dbReference type="InterPro" id="IPR014030">
    <property type="entry name" value="Ketoacyl_synth_N"/>
</dbReference>
<dbReference type="STRING" id="69974.MPLDJ20_120467"/>